<feature type="domain" description="CN hydrolase" evidence="10">
    <location>
        <begin position="266"/>
        <end position="515"/>
    </location>
</feature>
<feature type="transmembrane region" description="Helical" evidence="8">
    <location>
        <begin position="525"/>
        <end position="545"/>
    </location>
</feature>
<comment type="pathway">
    <text evidence="8">Protein modification; lipoprotein biosynthesis (N-acyl transfer).</text>
</comment>
<protein>
    <recommendedName>
        <fullName evidence="8">Apolipoprotein N-acyltransferase</fullName>
        <shortName evidence="8">ALP N-acyltransferase</shortName>
        <ecNumber evidence="8">2.3.1.269</ecNumber>
    </recommendedName>
</protein>
<evidence type="ECO:0000256" key="2">
    <source>
        <dbReference type="ARBA" id="ARBA00022475"/>
    </source>
</evidence>
<dbReference type="InterPro" id="IPR045378">
    <property type="entry name" value="LNT_N"/>
</dbReference>
<name>Z9JXH4_9MICO</name>
<keyword evidence="6 8" id="KW-0472">Membrane</keyword>
<dbReference type="Proteomes" id="UP000023067">
    <property type="component" value="Unassembled WGS sequence"/>
</dbReference>
<sequence length="558" mass="58129">MSSGGTGRSGATSTRSRGSGAADRSRGRSAAGARGSRPPHREEALRPVPGAVAVLVGAAGGLAAVAAFPPYDLWFLLPLAIGALSATALTRTATATVLASFAWGLGFFVPLTHWAATYAGAMPWLALGVFQALFAVLFAVPARAVLVRRGLGPGSALVVAALWVAVETLRSHAPWGGLPWGASAFALADSPLLNLGPWIGTAGLALLCALLGLGVLRGVLALTGRSRRGLGGIAGLLPIAVSITVVAACLLVPYPPNPAPAQQSTLRVAGIQGNMDPIDPVALTMPEGVFENHLAMSHEVLRSEGTDLDLVVWPEDSTSWDPRDDPYREQAIVDLSGQADAPVMIGTQTPTEDGRRYNYSLVYAPDGQVVYQYAKRHPVPFGEYIPARSFFRAITDKVDMVSSDMIAGEEVGVTDVVGPPIGVLICFEIAYDNLVRDVVDDGAQMIVVQSNNALFGESHEAVQQVAEAKVLAVVSGRSVVHVSTVGESAIYGPEGRELARTGHWEQGAVVADVPLRTGITPAVAAGWWTPLIISALGLAGVAAALTRKDRAIAPPGRR</sequence>
<feature type="transmembrane region" description="Helical" evidence="8">
    <location>
        <begin position="122"/>
        <end position="142"/>
    </location>
</feature>
<keyword evidence="5 8" id="KW-1133">Transmembrane helix</keyword>
<dbReference type="PANTHER" id="PTHR38686">
    <property type="entry name" value="APOLIPOPROTEIN N-ACYLTRANSFERASE"/>
    <property type="match status" value="1"/>
</dbReference>
<dbReference type="PROSITE" id="PS50263">
    <property type="entry name" value="CN_HYDROLASE"/>
    <property type="match status" value="1"/>
</dbReference>
<feature type="transmembrane region" description="Helical" evidence="8">
    <location>
        <begin position="44"/>
        <end position="67"/>
    </location>
</feature>
<dbReference type="eggNOG" id="COG0815">
    <property type="taxonomic scope" value="Bacteria"/>
</dbReference>
<dbReference type="GO" id="GO:0005886">
    <property type="term" value="C:plasma membrane"/>
    <property type="evidence" value="ECO:0007669"/>
    <property type="project" value="UniProtKB-SubCell"/>
</dbReference>
<evidence type="ECO:0000256" key="3">
    <source>
        <dbReference type="ARBA" id="ARBA00022679"/>
    </source>
</evidence>
<feature type="transmembrane region" description="Helical" evidence="8">
    <location>
        <begin position="195"/>
        <end position="220"/>
    </location>
</feature>
<dbReference type="EMBL" id="JDYK01000002">
    <property type="protein sequence ID" value="EWS82713.1"/>
    <property type="molecule type" value="Genomic_DNA"/>
</dbReference>
<keyword evidence="12" id="KW-1185">Reference proteome</keyword>
<keyword evidence="7 8" id="KW-0012">Acyltransferase</keyword>
<dbReference type="GO" id="GO:0016410">
    <property type="term" value="F:N-acyltransferase activity"/>
    <property type="evidence" value="ECO:0007669"/>
    <property type="project" value="UniProtKB-UniRule"/>
</dbReference>
<keyword evidence="4 8" id="KW-0812">Transmembrane</keyword>
<comment type="subcellular location">
    <subcellularLocation>
        <location evidence="1 8">Cell membrane</location>
        <topology evidence="1 8">Multi-pass membrane protein</topology>
    </subcellularLocation>
</comment>
<evidence type="ECO:0000313" key="11">
    <source>
        <dbReference type="EMBL" id="EWS82713.1"/>
    </source>
</evidence>
<dbReference type="Pfam" id="PF00795">
    <property type="entry name" value="CN_hydrolase"/>
    <property type="match status" value="1"/>
</dbReference>
<dbReference type="Gene3D" id="3.60.110.10">
    <property type="entry name" value="Carbon-nitrogen hydrolase"/>
    <property type="match status" value="1"/>
</dbReference>
<dbReference type="SUPFAM" id="SSF56317">
    <property type="entry name" value="Carbon-nitrogen hydrolase"/>
    <property type="match status" value="1"/>
</dbReference>
<dbReference type="UniPathway" id="UPA00666"/>
<dbReference type="Pfam" id="PF20154">
    <property type="entry name" value="LNT_N"/>
    <property type="match status" value="1"/>
</dbReference>
<comment type="function">
    <text evidence="8">Catalyzes the phospholipid dependent N-acylation of the N-terminal cysteine of apolipoprotein, the last step in lipoprotein maturation.</text>
</comment>
<dbReference type="AlphaFoldDB" id="Z9JXH4"/>
<feature type="transmembrane region" description="Helical" evidence="8">
    <location>
        <begin position="73"/>
        <end position="90"/>
    </location>
</feature>
<feature type="compositionally biased region" description="Low complexity" evidence="9">
    <location>
        <begin position="9"/>
        <end position="36"/>
    </location>
</feature>
<comment type="caution">
    <text evidence="11">The sequence shown here is derived from an EMBL/GenBank/DDBJ whole genome shotgun (WGS) entry which is preliminary data.</text>
</comment>
<dbReference type="RefSeq" id="WP_051486391.1">
    <property type="nucleotide sequence ID" value="NZ_KK069988.1"/>
</dbReference>
<dbReference type="STRING" id="396014.BF93_06720"/>
<dbReference type="NCBIfam" id="TIGR00546">
    <property type="entry name" value="lnt"/>
    <property type="match status" value="1"/>
</dbReference>
<feature type="region of interest" description="Disordered" evidence="9">
    <location>
        <begin position="1"/>
        <end position="43"/>
    </location>
</feature>
<accession>Z9JXH4</accession>
<reference evidence="11 12" key="1">
    <citation type="submission" date="2014-02" db="EMBL/GenBank/DDBJ databases">
        <title>Genome sequence of Brachybacterium phenoliresistens strain W13A50.</title>
        <authorList>
            <person name="Wang X."/>
        </authorList>
    </citation>
    <scope>NUCLEOTIDE SEQUENCE [LARGE SCALE GENOMIC DNA]</scope>
    <source>
        <strain evidence="11 12">W13A50</strain>
    </source>
</reference>
<dbReference type="InterPro" id="IPR004563">
    <property type="entry name" value="Apolipo_AcylTrfase"/>
</dbReference>
<evidence type="ECO:0000259" key="10">
    <source>
        <dbReference type="PROSITE" id="PS50263"/>
    </source>
</evidence>
<keyword evidence="2 8" id="KW-1003">Cell membrane</keyword>
<dbReference type="CDD" id="cd07571">
    <property type="entry name" value="ALP_N-acyl_transferase"/>
    <property type="match status" value="1"/>
</dbReference>
<dbReference type="HAMAP" id="MF_01148">
    <property type="entry name" value="Lnt"/>
    <property type="match status" value="1"/>
</dbReference>
<dbReference type="PANTHER" id="PTHR38686:SF1">
    <property type="entry name" value="APOLIPOPROTEIN N-ACYLTRANSFERASE"/>
    <property type="match status" value="1"/>
</dbReference>
<dbReference type="GO" id="GO:0042158">
    <property type="term" value="P:lipoprotein biosynthetic process"/>
    <property type="evidence" value="ECO:0007669"/>
    <property type="project" value="UniProtKB-UniRule"/>
</dbReference>
<feature type="transmembrane region" description="Helical" evidence="8">
    <location>
        <begin position="232"/>
        <end position="254"/>
    </location>
</feature>
<dbReference type="HOGENOM" id="CLU_019563_0_1_11"/>
<evidence type="ECO:0000256" key="5">
    <source>
        <dbReference type="ARBA" id="ARBA00022989"/>
    </source>
</evidence>
<dbReference type="OrthoDB" id="9804277at2"/>
<feature type="transmembrane region" description="Helical" evidence="8">
    <location>
        <begin position="97"/>
        <end position="116"/>
    </location>
</feature>
<organism evidence="11 12">
    <name type="scientific">Brachybacterium phenoliresistens</name>
    <dbReference type="NCBI Taxonomy" id="396014"/>
    <lineage>
        <taxon>Bacteria</taxon>
        <taxon>Bacillati</taxon>
        <taxon>Actinomycetota</taxon>
        <taxon>Actinomycetes</taxon>
        <taxon>Micrococcales</taxon>
        <taxon>Dermabacteraceae</taxon>
        <taxon>Brachybacterium</taxon>
    </lineage>
</organism>
<proteinExistence type="inferred from homology"/>
<evidence type="ECO:0000256" key="6">
    <source>
        <dbReference type="ARBA" id="ARBA00023136"/>
    </source>
</evidence>
<gene>
    <name evidence="8" type="primary">lnt</name>
    <name evidence="11" type="ORF">BF93_06720</name>
</gene>
<evidence type="ECO:0000256" key="9">
    <source>
        <dbReference type="SAM" id="MobiDB-lite"/>
    </source>
</evidence>
<evidence type="ECO:0000256" key="1">
    <source>
        <dbReference type="ARBA" id="ARBA00004651"/>
    </source>
</evidence>
<keyword evidence="3 8" id="KW-0808">Transferase</keyword>
<comment type="catalytic activity">
    <reaction evidence="8">
        <text>N-terminal S-1,2-diacyl-sn-glyceryl-L-cysteinyl-[lipoprotein] + a glycerophospholipid = N-acyl-S-1,2-diacyl-sn-glyceryl-L-cysteinyl-[lipoprotein] + a 2-acyl-sn-glycero-3-phospholipid + H(+)</text>
        <dbReference type="Rhea" id="RHEA:48228"/>
        <dbReference type="Rhea" id="RHEA-COMP:14681"/>
        <dbReference type="Rhea" id="RHEA-COMP:14684"/>
        <dbReference type="ChEBI" id="CHEBI:15378"/>
        <dbReference type="ChEBI" id="CHEBI:136912"/>
        <dbReference type="ChEBI" id="CHEBI:140656"/>
        <dbReference type="ChEBI" id="CHEBI:140657"/>
        <dbReference type="ChEBI" id="CHEBI:140660"/>
        <dbReference type="EC" id="2.3.1.269"/>
    </reaction>
</comment>
<dbReference type="InterPro" id="IPR003010">
    <property type="entry name" value="C-N_Hydrolase"/>
</dbReference>
<feature type="transmembrane region" description="Helical" evidence="8">
    <location>
        <begin position="154"/>
        <end position="175"/>
    </location>
</feature>
<comment type="similarity">
    <text evidence="8">Belongs to the CN hydrolase family. Apolipoprotein N-acyltransferase subfamily.</text>
</comment>
<dbReference type="PATRIC" id="fig|396014.3.peg.336"/>
<evidence type="ECO:0000313" key="12">
    <source>
        <dbReference type="Proteomes" id="UP000023067"/>
    </source>
</evidence>
<dbReference type="EC" id="2.3.1.269" evidence="8"/>
<evidence type="ECO:0000256" key="8">
    <source>
        <dbReference type="HAMAP-Rule" id="MF_01148"/>
    </source>
</evidence>
<evidence type="ECO:0000256" key="4">
    <source>
        <dbReference type="ARBA" id="ARBA00022692"/>
    </source>
</evidence>
<evidence type="ECO:0000256" key="7">
    <source>
        <dbReference type="ARBA" id="ARBA00023315"/>
    </source>
</evidence>
<dbReference type="InterPro" id="IPR036526">
    <property type="entry name" value="C-N_Hydrolase_sf"/>
</dbReference>